<comment type="caution">
    <text evidence="2">The sequence shown here is derived from an EMBL/GenBank/DDBJ whole genome shotgun (WGS) entry which is preliminary data.</text>
</comment>
<protein>
    <recommendedName>
        <fullName evidence="4">Lipoprotein</fullName>
    </recommendedName>
</protein>
<proteinExistence type="predicted"/>
<accession>A0ABN2LE13</accession>
<name>A0ABN2LE13_9ACTN</name>
<evidence type="ECO:0008006" key="4">
    <source>
        <dbReference type="Google" id="ProtNLM"/>
    </source>
</evidence>
<feature type="chain" id="PRO_5047517227" description="Lipoprotein" evidence="1">
    <location>
        <begin position="30"/>
        <end position="199"/>
    </location>
</feature>
<evidence type="ECO:0000256" key="1">
    <source>
        <dbReference type="SAM" id="SignalP"/>
    </source>
</evidence>
<feature type="signal peptide" evidence="1">
    <location>
        <begin position="1"/>
        <end position="29"/>
    </location>
</feature>
<reference evidence="2 3" key="1">
    <citation type="journal article" date="2019" name="Int. J. Syst. Evol. Microbiol.">
        <title>The Global Catalogue of Microorganisms (GCM) 10K type strain sequencing project: providing services to taxonomists for standard genome sequencing and annotation.</title>
        <authorList>
            <consortium name="The Broad Institute Genomics Platform"/>
            <consortium name="The Broad Institute Genome Sequencing Center for Infectious Disease"/>
            <person name="Wu L."/>
            <person name="Ma J."/>
        </authorList>
    </citation>
    <scope>NUCLEOTIDE SEQUENCE [LARGE SCALE GENOMIC DNA]</scope>
    <source>
        <strain evidence="2 3">JCM 13250</strain>
    </source>
</reference>
<keyword evidence="3" id="KW-1185">Reference proteome</keyword>
<dbReference type="RefSeq" id="WP_344125641.1">
    <property type="nucleotide sequence ID" value="NZ_BAAALT010000008.1"/>
</dbReference>
<sequence>MIMRAARTRAALACAVGVAGLTAACTTQAAPPTSTATVAATPVVTPAACADPRVTWTHVETTPLLAQRTAAVTVKKGDVVPWVPITVWQPVVGATTSDVSVEALVQSLRDREERHFALPGEALSDTGTTVAGGPERVALFLAVNRVSADFTYTCAGTTGSGTLMTWNERAVGIVGCDSTTKDLARMTPYARETFRLSCT</sequence>
<dbReference type="PROSITE" id="PS51257">
    <property type="entry name" value="PROKAR_LIPOPROTEIN"/>
    <property type="match status" value="1"/>
</dbReference>
<gene>
    <name evidence="2" type="ORF">GCM10009682_04470</name>
</gene>
<evidence type="ECO:0000313" key="3">
    <source>
        <dbReference type="Proteomes" id="UP001500218"/>
    </source>
</evidence>
<evidence type="ECO:0000313" key="2">
    <source>
        <dbReference type="EMBL" id="GAA1785534.1"/>
    </source>
</evidence>
<organism evidence="2 3">
    <name type="scientific">Luedemannella flava</name>
    <dbReference type="NCBI Taxonomy" id="349316"/>
    <lineage>
        <taxon>Bacteria</taxon>
        <taxon>Bacillati</taxon>
        <taxon>Actinomycetota</taxon>
        <taxon>Actinomycetes</taxon>
        <taxon>Micromonosporales</taxon>
        <taxon>Micromonosporaceae</taxon>
        <taxon>Luedemannella</taxon>
    </lineage>
</organism>
<dbReference type="Proteomes" id="UP001500218">
    <property type="component" value="Unassembled WGS sequence"/>
</dbReference>
<keyword evidence="1" id="KW-0732">Signal</keyword>
<dbReference type="EMBL" id="BAAALT010000008">
    <property type="protein sequence ID" value="GAA1785534.1"/>
    <property type="molecule type" value="Genomic_DNA"/>
</dbReference>